<dbReference type="PANTHER" id="PTHR30032:SF8">
    <property type="entry name" value="GERMINATION-SPECIFIC N-ACETYLMURAMOYL-L-ALANINE AMIDASE"/>
    <property type="match status" value="1"/>
</dbReference>
<feature type="signal peptide" evidence="1">
    <location>
        <begin position="1"/>
        <end position="30"/>
    </location>
</feature>
<dbReference type="PANTHER" id="PTHR30032">
    <property type="entry name" value="N-ACETYLMURAMOYL-L-ALANINE AMIDASE-RELATED"/>
    <property type="match status" value="1"/>
</dbReference>
<dbReference type="Gene3D" id="3.40.50.12090">
    <property type="match status" value="1"/>
</dbReference>
<dbReference type="EMBL" id="JBGFFE010000032">
    <property type="protein sequence ID" value="MEY8764883.1"/>
    <property type="molecule type" value="Genomic_DNA"/>
</dbReference>
<evidence type="ECO:0000256" key="1">
    <source>
        <dbReference type="SAM" id="SignalP"/>
    </source>
</evidence>
<evidence type="ECO:0000313" key="3">
    <source>
        <dbReference type="Proteomes" id="UP001565220"/>
    </source>
</evidence>
<comment type="caution">
    <text evidence="2">The sequence shown here is derived from an EMBL/GenBank/DDBJ whole genome shotgun (WGS) entry which is preliminary data.</text>
</comment>
<accession>A0ABV4E148</accession>
<proteinExistence type="predicted"/>
<feature type="non-terminal residue" evidence="2">
    <location>
        <position position="195"/>
    </location>
</feature>
<dbReference type="InterPro" id="IPR007253">
    <property type="entry name" value="Cell_wall-bd_2"/>
</dbReference>
<name>A0ABV4E148_9CLOT</name>
<sequence>MSKKSTKALASAALMSLVLTTALSAGPVKAAQGKVTRTSGTTRYATAAEVAKTNWAQGSKNVVLVSGEGYADAVSASALAKKLDAPILLTASDTLSSDAKSALDTLKPENVYVIGGNASISQNIRDGLKADKYNLTELGGTTRYETNAKVADELVKLGVDPSNVMVVGGEGFSDALSVAPVAAAKGQILLLASND</sequence>
<dbReference type="Proteomes" id="UP001565220">
    <property type="component" value="Unassembled WGS sequence"/>
</dbReference>
<reference evidence="2 3" key="1">
    <citation type="submission" date="2024-08" db="EMBL/GenBank/DDBJ databases">
        <title>Clostridium lapicellarii sp. nov., and Clostridium renhuaiense sp. nov., two species isolated from the mud in a fermentation cellar used for producing sauce-flavour Chinese liquors.</title>
        <authorList>
            <person name="Yang F."/>
            <person name="Wang H."/>
            <person name="Chen L.Q."/>
            <person name="Zhou N."/>
            <person name="Lu J.J."/>
            <person name="Pu X.X."/>
            <person name="Wan B."/>
            <person name="Wang L."/>
            <person name="Liu S.J."/>
        </authorList>
    </citation>
    <scope>NUCLEOTIDE SEQUENCE [LARGE SCALE GENOMIC DNA]</scope>
    <source>
        <strain evidence="2 3">MT-113</strain>
    </source>
</reference>
<dbReference type="Pfam" id="PF04122">
    <property type="entry name" value="CW_binding_2"/>
    <property type="match status" value="2"/>
</dbReference>
<dbReference type="InterPro" id="IPR051922">
    <property type="entry name" value="Bact_Sporulation_Assoc"/>
</dbReference>
<keyword evidence="3" id="KW-1185">Reference proteome</keyword>
<evidence type="ECO:0000313" key="2">
    <source>
        <dbReference type="EMBL" id="MEY8764883.1"/>
    </source>
</evidence>
<dbReference type="RefSeq" id="WP_369869431.1">
    <property type="nucleotide sequence ID" value="NZ_JBGFFE010000032.1"/>
</dbReference>
<gene>
    <name evidence="2" type="ORF">AB8S09_14775</name>
</gene>
<keyword evidence="1" id="KW-0732">Signal</keyword>
<feature type="chain" id="PRO_5046278709" evidence="1">
    <location>
        <begin position="31"/>
        <end position="195"/>
    </location>
</feature>
<protein>
    <submittedName>
        <fullName evidence="2">Cell wall-binding repeat-containing protein</fullName>
    </submittedName>
</protein>
<organism evidence="2 3">
    <name type="scientific">Clostridium lapidicellarium</name>
    <dbReference type="NCBI Taxonomy" id="3240931"/>
    <lineage>
        <taxon>Bacteria</taxon>
        <taxon>Bacillati</taxon>
        <taxon>Bacillota</taxon>
        <taxon>Clostridia</taxon>
        <taxon>Eubacteriales</taxon>
        <taxon>Clostridiaceae</taxon>
        <taxon>Clostridium</taxon>
    </lineage>
</organism>